<proteinExistence type="inferred from homology"/>
<dbReference type="CDD" id="cd03399">
    <property type="entry name" value="SPFH_flotillin"/>
    <property type="match status" value="1"/>
</dbReference>
<dbReference type="SUPFAM" id="SSF117892">
    <property type="entry name" value="Band 7/SPFH domain"/>
    <property type="match status" value="1"/>
</dbReference>
<dbReference type="PANTHER" id="PTHR13806">
    <property type="entry name" value="FLOTILLIN-RELATED"/>
    <property type="match status" value="1"/>
</dbReference>
<dbReference type="InterPro" id="IPR027705">
    <property type="entry name" value="Flotillin_fam"/>
</dbReference>
<organism evidence="8 9">
    <name type="scientific">Carex littledalei</name>
    <dbReference type="NCBI Taxonomy" id="544730"/>
    <lineage>
        <taxon>Eukaryota</taxon>
        <taxon>Viridiplantae</taxon>
        <taxon>Streptophyta</taxon>
        <taxon>Embryophyta</taxon>
        <taxon>Tracheophyta</taxon>
        <taxon>Spermatophyta</taxon>
        <taxon>Magnoliopsida</taxon>
        <taxon>Liliopsida</taxon>
        <taxon>Poales</taxon>
        <taxon>Cyperaceae</taxon>
        <taxon>Cyperoideae</taxon>
        <taxon>Cariceae</taxon>
        <taxon>Carex</taxon>
        <taxon>Carex subgen. Euthyceras</taxon>
    </lineage>
</organism>
<keyword evidence="4" id="KW-0449">Lipoprotein</keyword>
<dbReference type="PANTHER" id="PTHR13806:SF31">
    <property type="entry name" value="FLOTILLIN-LIKE PROTEIN 1-RELATED"/>
    <property type="match status" value="1"/>
</dbReference>
<evidence type="ECO:0000313" key="9">
    <source>
        <dbReference type="Proteomes" id="UP000623129"/>
    </source>
</evidence>
<evidence type="ECO:0000256" key="5">
    <source>
        <dbReference type="RuleBase" id="RU366054"/>
    </source>
</evidence>
<keyword evidence="9" id="KW-1185">Reference proteome</keyword>
<sequence>MFLFRVAGPSEYLAITGSGIKEIKIAKKAWVLPGQVCICFDISPDSYRFQVQAISCDNVTFVLPAVLTIGPRTDDMASLVKYARLISSQDKNSDKEHVKEIVKGVIEGETRLVASTMTLGTIFHEPKMFNKAVLEHVQKELHSFGLLIYNANIRQLVDERGVGFISNAGLKMQQETANQAKVEVAEETMKGDMGVKTREGHMTQYAAKVDTETKIYQKQRQGELSKEEAKVMMEVKLYENAREAEVAKANAELAMKKAEWERQTKMEQVEAAKAVQLRDAELQIEVERRNAAREMEMLKAEHLTKAKVEYETKMQQAQWELYSKQNAATASLYEQVQAADGSRATAEAALFTSQKEAEGELYSMQKEAKALEDLAKGQSVYLKSLMEKFDGDYNKVRNYMMIEEGVYEEIAQINADMMKSLKPNISIMK</sequence>
<reference evidence="8" key="1">
    <citation type="submission" date="2020-01" db="EMBL/GenBank/DDBJ databases">
        <title>Genome sequence of Kobresia littledalei, the first chromosome-level genome in the family Cyperaceae.</title>
        <authorList>
            <person name="Qu G."/>
        </authorList>
    </citation>
    <scope>NUCLEOTIDE SEQUENCE</scope>
    <source>
        <strain evidence="8">C.B.Clarke</strain>
        <tissue evidence="8">Leaf</tissue>
    </source>
</reference>
<accession>A0A833VLR1</accession>
<feature type="domain" description="Band 7" evidence="7">
    <location>
        <begin position="26"/>
        <end position="187"/>
    </location>
</feature>
<dbReference type="InterPro" id="IPR036013">
    <property type="entry name" value="Band_7/SPFH_dom_sf"/>
</dbReference>
<comment type="caution">
    <text evidence="8">The sequence shown here is derived from an EMBL/GenBank/DDBJ whole genome shotgun (WGS) entry which is preliminary data.</text>
</comment>
<keyword evidence="3 5" id="KW-0472">Membrane</keyword>
<evidence type="ECO:0000259" key="7">
    <source>
        <dbReference type="Pfam" id="PF01145"/>
    </source>
</evidence>
<dbReference type="Pfam" id="PF01145">
    <property type="entry name" value="Band_7"/>
    <property type="match status" value="1"/>
</dbReference>
<evidence type="ECO:0000313" key="8">
    <source>
        <dbReference type="EMBL" id="KAF3328003.1"/>
    </source>
</evidence>
<dbReference type="OrthoDB" id="6080404at2759"/>
<dbReference type="AlphaFoldDB" id="A0A833VLR1"/>
<dbReference type="InterPro" id="IPR001107">
    <property type="entry name" value="Band_7"/>
</dbReference>
<keyword evidence="2 5" id="KW-1003">Cell membrane</keyword>
<gene>
    <name evidence="8" type="ORF">FCM35_KLT06609</name>
</gene>
<evidence type="ECO:0000256" key="1">
    <source>
        <dbReference type="ARBA" id="ARBA00007161"/>
    </source>
</evidence>
<comment type="similarity">
    <text evidence="1 5">Belongs to the band 7/mec-2 family. Flotillin subfamily.</text>
</comment>
<name>A0A833VLR1_9POAL</name>
<dbReference type="GO" id="GO:0005901">
    <property type="term" value="C:caveola"/>
    <property type="evidence" value="ECO:0007669"/>
    <property type="project" value="UniProtKB-SubCell"/>
</dbReference>
<evidence type="ECO:0000256" key="2">
    <source>
        <dbReference type="ARBA" id="ARBA00022475"/>
    </source>
</evidence>
<feature type="coiled-coil region" evidence="6">
    <location>
        <begin position="241"/>
        <end position="320"/>
    </location>
</feature>
<keyword evidence="6" id="KW-0175">Coiled coil</keyword>
<comment type="subcellular location">
    <subcellularLocation>
        <location evidence="5">Cell membrane</location>
        <topology evidence="5">Lipid-anchor</topology>
    </subcellularLocation>
    <subcellularLocation>
        <location evidence="5">Membrane</location>
        <location evidence="5">Caveola</location>
    </subcellularLocation>
</comment>
<evidence type="ECO:0000256" key="4">
    <source>
        <dbReference type="ARBA" id="ARBA00023288"/>
    </source>
</evidence>
<evidence type="ECO:0000256" key="3">
    <source>
        <dbReference type="ARBA" id="ARBA00023136"/>
    </source>
</evidence>
<dbReference type="Proteomes" id="UP000623129">
    <property type="component" value="Unassembled WGS sequence"/>
</dbReference>
<evidence type="ECO:0000256" key="6">
    <source>
        <dbReference type="SAM" id="Coils"/>
    </source>
</evidence>
<dbReference type="EMBL" id="SWLB01000016">
    <property type="protein sequence ID" value="KAF3328003.1"/>
    <property type="molecule type" value="Genomic_DNA"/>
</dbReference>
<protein>
    <recommendedName>
        <fullName evidence="5">Flotillin-like</fullName>
    </recommendedName>
</protein>
<dbReference type="Gene3D" id="3.30.479.30">
    <property type="entry name" value="Band 7 domain"/>
    <property type="match status" value="1"/>
</dbReference>